<dbReference type="Proteomes" id="UP000705867">
    <property type="component" value="Unassembled WGS sequence"/>
</dbReference>
<proteinExistence type="predicted"/>
<reference evidence="1" key="1">
    <citation type="journal article" date="2021" name="bioRxiv">
        <title>Unraveling nitrogen, sulfur and carbon metabolic pathways and microbial community transcriptional responses to substrate deprivation and toxicity stresses in a bioreactor mimicking anoxic brackish coastal sediment conditions.</title>
        <authorList>
            <person name="Martins P.D."/>
            <person name="Echeveste M.J."/>
            <person name="Arshad A."/>
            <person name="Kurth J."/>
            <person name="Ouboter H."/>
            <person name="Jetten M.S.M."/>
            <person name="Welte C.U."/>
        </authorList>
    </citation>
    <scope>NUCLEOTIDE SEQUENCE</scope>
    <source>
        <strain evidence="1">MAG_39</strain>
    </source>
</reference>
<protein>
    <submittedName>
        <fullName evidence="1">Uncharacterized protein</fullName>
    </submittedName>
</protein>
<dbReference type="EMBL" id="JAIOIV010000110">
    <property type="protein sequence ID" value="MBZ0157334.1"/>
    <property type="molecule type" value="Genomic_DNA"/>
</dbReference>
<organism evidence="1 2">
    <name type="scientific">Candidatus Nitrobium versatile</name>
    <dbReference type="NCBI Taxonomy" id="2884831"/>
    <lineage>
        <taxon>Bacteria</taxon>
        <taxon>Pseudomonadati</taxon>
        <taxon>Nitrospirota</taxon>
        <taxon>Nitrospiria</taxon>
        <taxon>Nitrospirales</taxon>
        <taxon>Nitrospiraceae</taxon>
        <taxon>Candidatus Nitrobium</taxon>
    </lineage>
</organism>
<name>A0A953JD04_9BACT</name>
<sequence length="74" mass="8488">MMTYKEYLEGFIGARGITESGVFWVGRSREGRGTTEISEVLEDFLILKEYDTKGAFVRRWVLPLSSFWMASEVG</sequence>
<accession>A0A953JD04</accession>
<evidence type="ECO:0000313" key="1">
    <source>
        <dbReference type="EMBL" id="MBZ0157334.1"/>
    </source>
</evidence>
<reference evidence="1" key="2">
    <citation type="submission" date="2021-08" db="EMBL/GenBank/DDBJ databases">
        <authorList>
            <person name="Dalcin Martins P."/>
        </authorList>
    </citation>
    <scope>NUCLEOTIDE SEQUENCE</scope>
    <source>
        <strain evidence="1">MAG_39</strain>
    </source>
</reference>
<comment type="caution">
    <text evidence="1">The sequence shown here is derived from an EMBL/GenBank/DDBJ whole genome shotgun (WGS) entry which is preliminary data.</text>
</comment>
<dbReference type="AlphaFoldDB" id="A0A953JD04"/>
<evidence type="ECO:0000313" key="2">
    <source>
        <dbReference type="Proteomes" id="UP000705867"/>
    </source>
</evidence>
<gene>
    <name evidence="1" type="ORF">K8I29_14130</name>
</gene>